<gene>
    <name evidence="1" type="ORF">BDV41DRAFT_523492</name>
</gene>
<name>A0A5N6WE79_9EURO</name>
<dbReference type="Proteomes" id="UP000325433">
    <property type="component" value="Unassembled WGS sequence"/>
</dbReference>
<accession>A0A5N6WE79</accession>
<sequence length="76" mass="8774">MILACKLALSMLYHYYSILTNNYSGLIVPICERSRVQTAVRAYSFSFFPLPSILPLYPVVYSLYQFPCSAILCYLY</sequence>
<proteinExistence type="predicted"/>
<protein>
    <submittedName>
        <fullName evidence="1">Uncharacterized protein</fullName>
    </submittedName>
</protein>
<keyword evidence="2" id="KW-1185">Reference proteome</keyword>
<reference evidence="2" key="1">
    <citation type="submission" date="2019-04" db="EMBL/GenBank/DDBJ databases">
        <title>Friends and foes A comparative genomics studyof 23 Aspergillus species from section Flavi.</title>
        <authorList>
            <consortium name="DOE Joint Genome Institute"/>
            <person name="Kjaerbolling I."/>
            <person name="Vesth T."/>
            <person name="Frisvad J.C."/>
            <person name="Nybo J.L."/>
            <person name="Theobald S."/>
            <person name="Kildgaard S."/>
            <person name="Isbrandt T."/>
            <person name="Kuo A."/>
            <person name="Sato A."/>
            <person name="Lyhne E.K."/>
            <person name="Kogle M.E."/>
            <person name="Wiebenga A."/>
            <person name="Kun R.S."/>
            <person name="Lubbers R.J."/>
            <person name="Makela M.R."/>
            <person name="Barry K."/>
            <person name="Chovatia M."/>
            <person name="Clum A."/>
            <person name="Daum C."/>
            <person name="Haridas S."/>
            <person name="He G."/>
            <person name="LaButti K."/>
            <person name="Lipzen A."/>
            <person name="Mondo S."/>
            <person name="Riley R."/>
            <person name="Salamov A."/>
            <person name="Simmons B.A."/>
            <person name="Magnuson J.K."/>
            <person name="Henrissat B."/>
            <person name="Mortensen U.H."/>
            <person name="Larsen T.O."/>
            <person name="Devries R.P."/>
            <person name="Grigoriev I.V."/>
            <person name="Machida M."/>
            <person name="Baker S.E."/>
            <person name="Andersen M.R."/>
        </authorList>
    </citation>
    <scope>NUCLEOTIDE SEQUENCE [LARGE SCALE GENOMIC DNA]</scope>
    <source>
        <strain evidence="2">CBS 130015</strain>
    </source>
</reference>
<evidence type="ECO:0000313" key="1">
    <source>
        <dbReference type="EMBL" id="KAE8318119.1"/>
    </source>
</evidence>
<dbReference type="EMBL" id="ML738298">
    <property type="protein sequence ID" value="KAE8318119.1"/>
    <property type="molecule type" value="Genomic_DNA"/>
</dbReference>
<dbReference type="AlphaFoldDB" id="A0A5N6WE79"/>
<evidence type="ECO:0000313" key="2">
    <source>
        <dbReference type="Proteomes" id="UP000325433"/>
    </source>
</evidence>
<organism evidence="1 2">
    <name type="scientific">Aspergillus transmontanensis</name>
    <dbReference type="NCBI Taxonomy" id="1034304"/>
    <lineage>
        <taxon>Eukaryota</taxon>
        <taxon>Fungi</taxon>
        <taxon>Dikarya</taxon>
        <taxon>Ascomycota</taxon>
        <taxon>Pezizomycotina</taxon>
        <taxon>Eurotiomycetes</taxon>
        <taxon>Eurotiomycetidae</taxon>
        <taxon>Eurotiales</taxon>
        <taxon>Aspergillaceae</taxon>
        <taxon>Aspergillus</taxon>
        <taxon>Aspergillus subgen. Circumdati</taxon>
    </lineage>
</organism>